<dbReference type="EMBL" id="PFBV01000003">
    <property type="protein sequence ID" value="PIT88623.1"/>
    <property type="molecule type" value="Genomic_DNA"/>
</dbReference>
<keyword evidence="1" id="KW-0472">Membrane</keyword>
<comment type="caution">
    <text evidence="2">The sequence shown here is derived from an EMBL/GenBank/DDBJ whole genome shotgun (WGS) entry which is preliminary data.</text>
</comment>
<keyword evidence="1" id="KW-1133">Transmembrane helix</keyword>
<reference evidence="3" key="1">
    <citation type="submission" date="2017-09" db="EMBL/GenBank/DDBJ databases">
        <title>Depth-based differentiation of microbial function through sediment-hosted aquifers and enrichment of novel symbionts in the deep terrestrial subsurface.</title>
        <authorList>
            <person name="Probst A.J."/>
            <person name="Ladd B."/>
            <person name="Jarett J.K."/>
            <person name="Geller-Mcgrath D.E."/>
            <person name="Sieber C.M.K."/>
            <person name="Emerson J.B."/>
            <person name="Anantharaman K."/>
            <person name="Thomas B.C."/>
            <person name="Malmstrom R."/>
            <person name="Stieglmeier M."/>
            <person name="Klingl A."/>
            <person name="Woyke T."/>
            <person name="Ryan C.M."/>
            <person name="Banfield J.F."/>
        </authorList>
    </citation>
    <scope>NUCLEOTIDE SEQUENCE [LARGE SCALE GENOMIC DNA]</scope>
</reference>
<evidence type="ECO:0000313" key="3">
    <source>
        <dbReference type="Proteomes" id="UP000231426"/>
    </source>
</evidence>
<gene>
    <name evidence="2" type="ORF">COU29_02515</name>
</gene>
<proteinExistence type="predicted"/>
<protein>
    <submittedName>
        <fullName evidence="2">Uncharacterized protein</fullName>
    </submittedName>
</protein>
<dbReference type="Proteomes" id="UP000231426">
    <property type="component" value="Unassembled WGS sequence"/>
</dbReference>
<dbReference type="AlphaFoldDB" id="A0A2M6W774"/>
<name>A0A2M6W774_9BACT</name>
<organism evidence="2 3">
    <name type="scientific">Candidatus Magasanikbacteria bacterium CG10_big_fil_rev_8_21_14_0_10_36_32</name>
    <dbReference type="NCBI Taxonomy" id="1974646"/>
    <lineage>
        <taxon>Bacteria</taxon>
        <taxon>Candidatus Magasanikiibacteriota</taxon>
    </lineage>
</organism>
<keyword evidence="1" id="KW-0812">Transmembrane</keyword>
<accession>A0A2M6W774</accession>
<evidence type="ECO:0000256" key="1">
    <source>
        <dbReference type="SAM" id="Phobius"/>
    </source>
</evidence>
<sequence>MIKISFFKNSFKFDCRGNIMIFAVIFGVIATSVVTIAISSYAIFENRASLSKHNREQAFQIAEAGIDYYRWHLAHDKADYYDGNSSSTPGPYVHEYQDKDGNPIGYFSLVITPPVSTSTIILIESTGWVNDQPNSRRTIKARLGFPAMTDYSFLTKTDVWIGDTEVTHGKFHANGGIRFDGTGDAPITSAVETYICKAHHGCGWVSKPGIWGTGGPTLYWEYPVPAVDFNIVTAKLANIKYTADSDEGLYLTSSGQQGYRLQFTADGQINVNKVLTTDCHDGYDVDASHKTLFCIDAKTFDTTTTYNMPTNGYIYVDDTVWVNGIVNGRATIGTAEDKDIIINDDIIYVAKDGNHVLGLISEQNILLPYHSPEDLEVDAAILAQNGAAKRYYYSGNTKDSLLIYGCVISNGTWTWSWVSGGGSIVSGYEYTNSTYDANLTYSPPPGFPVGSEYNIISWEEIKP</sequence>
<evidence type="ECO:0000313" key="2">
    <source>
        <dbReference type="EMBL" id="PIT88623.1"/>
    </source>
</evidence>
<feature type="transmembrane region" description="Helical" evidence="1">
    <location>
        <begin position="21"/>
        <end position="44"/>
    </location>
</feature>